<gene>
    <name evidence="1" type="ORF">AG0111_0g4193</name>
</gene>
<proteinExistence type="predicted"/>
<sequence length="183" mass="21005">MPKIRNPRLSQAHWADHKDTIKRLYLKENKNLGGENGVIQLMKQQGLSASKPQYESQFKRWGFKKKLTREAWHTIGHLIERRKHSGLTSHVYVYGVRLQPEKVKKEIGRYKLCGAEGHNCAKKELPDGIQILQEFAQSEETTPIPESEIFCSNALDVVDDNSAAESERSLYRVGSDQNDPFRT</sequence>
<accession>A0ACB6FU45</accession>
<evidence type="ECO:0000313" key="1">
    <source>
        <dbReference type="EMBL" id="KAB2107954.1"/>
    </source>
</evidence>
<protein>
    <submittedName>
        <fullName evidence="1">Uncharacterized protein</fullName>
    </submittedName>
</protein>
<evidence type="ECO:0000313" key="2">
    <source>
        <dbReference type="Proteomes" id="UP000293547"/>
    </source>
</evidence>
<dbReference type="EMBL" id="PDWZ02000003">
    <property type="protein sequence ID" value="KAB2107954.1"/>
    <property type="molecule type" value="Genomic_DNA"/>
</dbReference>
<reference evidence="1 2" key="1">
    <citation type="journal article" date="2019" name="bioRxiv">
        <title>Genomics, evolutionary history and diagnostics of the Alternaria alternata species group including apple and Asian pear pathotypes.</title>
        <authorList>
            <person name="Armitage A.D."/>
            <person name="Cockerton H.M."/>
            <person name="Sreenivasaprasad S."/>
            <person name="Woodhall J.W."/>
            <person name="Lane C.R."/>
            <person name="Harrison R.J."/>
            <person name="Clarkson J.P."/>
        </authorList>
    </citation>
    <scope>NUCLEOTIDE SEQUENCE [LARGE SCALE GENOMIC DNA]</scope>
    <source>
        <strain evidence="1 2">FERA 650</strain>
    </source>
</reference>
<name>A0ACB6FU45_9PLEO</name>
<dbReference type="Proteomes" id="UP000293547">
    <property type="component" value="Unassembled WGS sequence"/>
</dbReference>
<organism evidence="1 2">
    <name type="scientific">Alternaria gaisen</name>
    <dbReference type="NCBI Taxonomy" id="167740"/>
    <lineage>
        <taxon>Eukaryota</taxon>
        <taxon>Fungi</taxon>
        <taxon>Dikarya</taxon>
        <taxon>Ascomycota</taxon>
        <taxon>Pezizomycotina</taxon>
        <taxon>Dothideomycetes</taxon>
        <taxon>Pleosporomycetidae</taxon>
        <taxon>Pleosporales</taxon>
        <taxon>Pleosporineae</taxon>
        <taxon>Pleosporaceae</taxon>
        <taxon>Alternaria</taxon>
        <taxon>Alternaria sect. Alternaria</taxon>
    </lineage>
</organism>
<keyword evidence="2" id="KW-1185">Reference proteome</keyword>
<comment type="caution">
    <text evidence="1">The sequence shown here is derived from an EMBL/GenBank/DDBJ whole genome shotgun (WGS) entry which is preliminary data.</text>
</comment>